<gene>
    <name evidence="4" type="ORF">GCM10022239_10330</name>
</gene>
<name>A0ABP7FFJ0_9MICO</name>
<comment type="caution">
    <text evidence="4">The sequence shown here is derived from an EMBL/GenBank/DDBJ whole genome shotgun (WGS) entry which is preliminary data.</text>
</comment>
<comment type="similarity">
    <text evidence="1 3">Belongs to the short-chain dehydrogenases/reductases (SDR) family.</text>
</comment>
<dbReference type="InterPro" id="IPR002347">
    <property type="entry name" value="SDR_fam"/>
</dbReference>
<dbReference type="PROSITE" id="PS00061">
    <property type="entry name" value="ADH_SHORT"/>
    <property type="match status" value="1"/>
</dbReference>
<evidence type="ECO:0008006" key="6">
    <source>
        <dbReference type="Google" id="ProtNLM"/>
    </source>
</evidence>
<accession>A0ABP7FFJ0</accession>
<evidence type="ECO:0000256" key="3">
    <source>
        <dbReference type="RuleBase" id="RU000363"/>
    </source>
</evidence>
<dbReference type="Pfam" id="PF00106">
    <property type="entry name" value="adh_short"/>
    <property type="match status" value="1"/>
</dbReference>
<protein>
    <recommendedName>
        <fullName evidence="6">Short-chain dehydrogenase</fullName>
    </recommendedName>
</protein>
<sequence length="274" mass="29676">MDSVSGRTVLVTGAARGMGELYARRAVAEDARAVILWDLEQVALDEVSASLAGTATTVLAQRVDISSLDDITTAAATAREEVGAPDILINNAGIVRGGAFWEHDPVTGIDATMRINTIAHMWITREFLPDMMADTATPKHILNIASAAGTVANPGMTVYAASKWAMIGWSDSLRLELRKTGHRHIRVTTFCPSYISTGMFEGARGPALTPILTPKNATDAAWRAMLRGAPVLYKPWTVRLSMVLRGILPVRAWDFLAGRVFKVYSSMDEFTGRS</sequence>
<organism evidence="4 5">
    <name type="scientific">Leifsonella bigeumensis</name>
    <dbReference type="NCBI Taxonomy" id="433643"/>
    <lineage>
        <taxon>Bacteria</taxon>
        <taxon>Bacillati</taxon>
        <taxon>Actinomycetota</taxon>
        <taxon>Actinomycetes</taxon>
        <taxon>Micrococcales</taxon>
        <taxon>Microbacteriaceae</taxon>
        <taxon>Leifsonella</taxon>
    </lineage>
</organism>
<proteinExistence type="inferred from homology"/>
<evidence type="ECO:0000256" key="2">
    <source>
        <dbReference type="ARBA" id="ARBA00023002"/>
    </source>
</evidence>
<dbReference type="InterPro" id="IPR036291">
    <property type="entry name" value="NAD(P)-bd_dom_sf"/>
</dbReference>
<dbReference type="PRINTS" id="PR00080">
    <property type="entry name" value="SDRFAMILY"/>
</dbReference>
<dbReference type="Proteomes" id="UP001501004">
    <property type="component" value="Unassembled WGS sequence"/>
</dbReference>
<evidence type="ECO:0000313" key="4">
    <source>
        <dbReference type="EMBL" id="GAA3736385.1"/>
    </source>
</evidence>
<dbReference type="RefSeq" id="WP_344754443.1">
    <property type="nucleotide sequence ID" value="NZ_BAABAE010000003.1"/>
</dbReference>
<dbReference type="PRINTS" id="PR00081">
    <property type="entry name" value="GDHRDH"/>
</dbReference>
<dbReference type="PANTHER" id="PTHR24322:SF736">
    <property type="entry name" value="RETINOL DEHYDROGENASE 10"/>
    <property type="match status" value="1"/>
</dbReference>
<keyword evidence="5" id="KW-1185">Reference proteome</keyword>
<evidence type="ECO:0000256" key="1">
    <source>
        <dbReference type="ARBA" id="ARBA00006484"/>
    </source>
</evidence>
<reference evidence="5" key="1">
    <citation type="journal article" date="2019" name="Int. J. Syst. Evol. Microbiol.">
        <title>The Global Catalogue of Microorganisms (GCM) 10K type strain sequencing project: providing services to taxonomists for standard genome sequencing and annotation.</title>
        <authorList>
            <consortium name="The Broad Institute Genomics Platform"/>
            <consortium name="The Broad Institute Genome Sequencing Center for Infectious Disease"/>
            <person name="Wu L."/>
            <person name="Ma J."/>
        </authorList>
    </citation>
    <scope>NUCLEOTIDE SEQUENCE [LARGE SCALE GENOMIC DNA]</scope>
    <source>
        <strain evidence="5">JCM 16949</strain>
    </source>
</reference>
<dbReference type="PANTHER" id="PTHR24322">
    <property type="entry name" value="PKSB"/>
    <property type="match status" value="1"/>
</dbReference>
<dbReference type="EMBL" id="BAABAE010000003">
    <property type="protein sequence ID" value="GAA3736385.1"/>
    <property type="molecule type" value="Genomic_DNA"/>
</dbReference>
<dbReference type="SUPFAM" id="SSF51735">
    <property type="entry name" value="NAD(P)-binding Rossmann-fold domains"/>
    <property type="match status" value="1"/>
</dbReference>
<dbReference type="Gene3D" id="3.40.50.720">
    <property type="entry name" value="NAD(P)-binding Rossmann-like Domain"/>
    <property type="match status" value="1"/>
</dbReference>
<keyword evidence="2" id="KW-0560">Oxidoreductase</keyword>
<evidence type="ECO:0000313" key="5">
    <source>
        <dbReference type="Proteomes" id="UP001501004"/>
    </source>
</evidence>
<dbReference type="InterPro" id="IPR020904">
    <property type="entry name" value="Sc_DH/Rdtase_CS"/>
</dbReference>